<reference evidence="4" key="1">
    <citation type="submission" date="2021-10" db="EMBL/GenBank/DDBJ databases">
        <title>De novo Genome Assembly of Clathrus columnatus (Basidiomycota, Fungi) Using Illumina and Nanopore Sequence Data.</title>
        <authorList>
            <person name="Ogiso-Tanaka E."/>
            <person name="Itagaki H."/>
            <person name="Hosoya T."/>
            <person name="Hosaka K."/>
        </authorList>
    </citation>
    <scope>NUCLEOTIDE SEQUENCE</scope>
    <source>
        <strain evidence="4">MO-923</strain>
    </source>
</reference>
<protein>
    <submittedName>
        <fullName evidence="4">Uncharacterized protein</fullName>
    </submittedName>
</protein>
<dbReference type="Gene3D" id="3.90.550.10">
    <property type="entry name" value="Spore Coat Polysaccharide Biosynthesis Protein SpsA, Chain A"/>
    <property type="match status" value="1"/>
</dbReference>
<dbReference type="PANTHER" id="PTHR31121:SF6">
    <property type="entry name" value="ALPHA-1,2 MANNOSYLTRANSFERASE KTR1"/>
    <property type="match status" value="1"/>
</dbReference>
<keyword evidence="5" id="KW-1185">Reference proteome</keyword>
<dbReference type="GO" id="GO:0006487">
    <property type="term" value="P:protein N-linked glycosylation"/>
    <property type="evidence" value="ECO:0007669"/>
    <property type="project" value="TreeGrafter"/>
</dbReference>
<dbReference type="AlphaFoldDB" id="A0AAV5AF49"/>
<evidence type="ECO:0000313" key="5">
    <source>
        <dbReference type="Proteomes" id="UP001050691"/>
    </source>
</evidence>
<comment type="similarity">
    <text evidence="1">Belongs to the glycosyltransferase 15 family.</text>
</comment>
<dbReference type="GO" id="GO:0000032">
    <property type="term" value="P:cell wall mannoprotein biosynthetic process"/>
    <property type="evidence" value="ECO:0007669"/>
    <property type="project" value="TreeGrafter"/>
</dbReference>
<dbReference type="InterPro" id="IPR029044">
    <property type="entry name" value="Nucleotide-diphossugar_trans"/>
</dbReference>
<dbReference type="PANTHER" id="PTHR31121">
    <property type="entry name" value="ALPHA-1,2 MANNOSYLTRANSFERASE KTR1"/>
    <property type="match status" value="1"/>
</dbReference>
<evidence type="ECO:0000256" key="2">
    <source>
        <dbReference type="ARBA" id="ARBA00022679"/>
    </source>
</evidence>
<evidence type="ECO:0000313" key="4">
    <source>
        <dbReference type="EMBL" id="GJJ12138.1"/>
    </source>
</evidence>
<sequence>MTPTRYIVLALGIIISLHFILTFSHEGYGQSTSLFRWTESSPKPFAQISDNYDTNTSQPIRKAKATFVILARNGDLNGVLSSMKQMEDRFNNKFHYPYVFLNEQPFTEEFKKLTSEITTAPVFYGLIPKDDWYQPNWIDEEKATNARKKMEAESVIYGVFHIVTCVVSTPGYVRQRFTVSLLEYQATIPTLWETTKSIFLQVYISVKALTLKVEFMEEHPEHVHKNNAMGFLSPDGGSGFISSLLSSLEQFRDRQS</sequence>
<gene>
    <name evidence="4" type="ORF">Clacol_006379</name>
</gene>
<dbReference type="Proteomes" id="UP001050691">
    <property type="component" value="Unassembled WGS sequence"/>
</dbReference>
<evidence type="ECO:0000256" key="1">
    <source>
        <dbReference type="ARBA" id="ARBA00007677"/>
    </source>
</evidence>
<dbReference type="SUPFAM" id="SSF53448">
    <property type="entry name" value="Nucleotide-diphospho-sugar transferases"/>
    <property type="match status" value="1"/>
</dbReference>
<dbReference type="Pfam" id="PF01793">
    <property type="entry name" value="Glyco_transf_15"/>
    <property type="match status" value="1"/>
</dbReference>
<name>A0AAV5AF49_9AGAM</name>
<evidence type="ECO:0000256" key="3">
    <source>
        <dbReference type="SAM" id="Phobius"/>
    </source>
</evidence>
<dbReference type="GO" id="GO:0005794">
    <property type="term" value="C:Golgi apparatus"/>
    <property type="evidence" value="ECO:0007669"/>
    <property type="project" value="TreeGrafter"/>
</dbReference>
<proteinExistence type="inferred from homology"/>
<dbReference type="EMBL" id="BPWL01000007">
    <property type="protein sequence ID" value="GJJ12138.1"/>
    <property type="molecule type" value="Genomic_DNA"/>
</dbReference>
<keyword evidence="3" id="KW-0472">Membrane</keyword>
<dbReference type="InterPro" id="IPR002685">
    <property type="entry name" value="Glyco_trans_15"/>
</dbReference>
<keyword evidence="2" id="KW-0808">Transferase</keyword>
<keyword evidence="3" id="KW-1133">Transmembrane helix</keyword>
<dbReference type="GO" id="GO:0016020">
    <property type="term" value="C:membrane"/>
    <property type="evidence" value="ECO:0007669"/>
    <property type="project" value="InterPro"/>
</dbReference>
<accession>A0AAV5AF49</accession>
<dbReference type="GO" id="GO:0000026">
    <property type="term" value="F:alpha-1,2-mannosyltransferase activity"/>
    <property type="evidence" value="ECO:0007669"/>
    <property type="project" value="TreeGrafter"/>
</dbReference>
<keyword evidence="3" id="KW-0812">Transmembrane</keyword>
<organism evidence="4 5">
    <name type="scientific">Clathrus columnatus</name>
    <dbReference type="NCBI Taxonomy" id="1419009"/>
    <lineage>
        <taxon>Eukaryota</taxon>
        <taxon>Fungi</taxon>
        <taxon>Dikarya</taxon>
        <taxon>Basidiomycota</taxon>
        <taxon>Agaricomycotina</taxon>
        <taxon>Agaricomycetes</taxon>
        <taxon>Phallomycetidae</taxon>
        <taxon>Phallales</taxon>
        <taxon>Clathraceae</taxon>
        <taxon>Clathrus</taxon>
    </lineage>
</organism>
<feature type="transmembrane region" description="Helical" evidence="3">
    <location>
        <begin position="6"/>
        <end position="24"/>
    </location>
</feature>
<comment type="caution">
    <text evidence="4">The sequence shown here is derived from an EMBL/GenBank/DDBJ whole genome shotgun (WGS) entry which is preliminary data.</text>
</comment>